<dbReference type="PANTHER" id="PTHR44791">
    <property type="entry name" value="TELOMERASE PROTEIN COMPONENT 1 TEP1"/>
    <property type="match status" value="1"/>
</dbReference>
<dbReference type="OrthoDB" id="427368at2759"/>
<evidence type="ECO:0000256" key="1">
    <source>
        <dbReference type="SAM" id="MobiDB-lite"/>
    </source>
</evidence>
<reference evidence="3 4" key="1">
    <citation type="journal article" date="2018" name="Nat. Ecol. Evol.">
        <title>Shark genomes provide insights into elasmobranch evolution and the origin of vertebrates.</title>
        <authorList>
            <person name="Hara Y"/>
            <person name="Yamaguchi K"/>
            <person name="Onimaru K"/>
            <person name="Kadota M"/>
            <person name="Koyanagi M"/>
            <person name="Keeley SD"/>
            <person name="Tatsumi K"/>
            <person name="Tanaka K"/>
            <person name="Motone F"/>
            <person name="Kageyama Y"/>
            <person name="Nozu R"/>
            <person name="Adachi N"/>
            <person name="Nishimura O"/>
            <person name="Nakagawa R"/>
            <person name="Tanegashima C"/>
            <person name="Kiyatake I"/>
            <person name="Matsumoto R"/>
            <person name="Murakumo K"/>
            <person name="Nishida K"/>
            <person name="Terakita A"/>
            <person name="Kuratani S"/>
            <person name="Sato K"/>
            <person name="Hyodo S Kuraku.S."/>
        </authorList>
    </citation>
    <scope>NUCLEOTIDE SEQUENCE [LARGE SCALE GENOMIC DNA]</scope>
</reference>
<dbReference type="GO" id="GO:0000722">
    <property type="term" value="P:telomere maintenance via recombination"/>
    <property type="evidence" value="ECO:0007669"/>
    <property type="project" value="TreeGrafter"/>
</dbReference>
<evidence type="ECO:0000313" key="4">
    <source>
        <dbReference type="Proteomes" id="UP000287033"/>
    </source>
</evidence>
<sequence length="166" mass="18223">YPSDLQSFARSRLPGPWDSRRSGKRMKLQLPESWERELSLHGNRAEVWERLIGTGSWWGRGGKGYGVRGPGLARRAPASVRFSTPQPAPFPPFSVYRLGVALRRPSPQVVPAPSTGNTRLVTRHSDGACPPSPLPLPPHVANLGVLAQLEHREGLQGRGWRGGSVR</sequence>
<gene>
    <name evidence="3" type="ORF">chiPu_0030127</name>
</gene>
<organism evidence="3 4">
    <name type="scientific">Chiloscyllium punctatum</name>
    <name type="common">Brownbanded bambooshark</name>
    <name type="synonym">Hemiscyllium punctatum</name>
    <dbReference type="NCBI Taxonomy" id="137246"/>
    <lineage>
        <taxon>Eukaryota</taxon>
        <taxon>Metazoa</taxon>
        <taxon>Chordata</taxon>
        <taxon>Craniata</taxon>
        <taxon>Vertebrata</taxon>
        <taxon>Chondrichthyes</taxon>
        <taxon>Elasmobranchii</taxon>
        <taxon>Galeomorphii</taxon>
        <taxon>Galeoidea</taxon>
        <taxon>Orectolobiformes</taxon>
        <taxon>Hemiscylliidae</taxon>
        <taxon>Chiloscyllium</taxon>
    </lineage>
</organism>
<evidence type="ECO:0000259" key="2">
    <source>
        <dbReference type="Pfam" id="PF05731"/>
    </source>
</evidence>
<name>A0A401TTA2_CHIPU</name>
<proteinExistence type="predicted"/>
<feature type="domain" description="TROVE" evidence="2">
    <location>
        <begin position="1"/>
        <end position="54"/>
    </location>
</feature>
<dbReference type="InterPro" id="IPR052652">
    <property type="entry name" value="Telomerase_Complex_Comp"/>
</dbReference>
<keyword evidence="4" id="KW-1185">Reference proteome</keyword>
<dbReference type="InterPro" id="IPR037214">
    <property type="entry name" value="TROVE_dom_sf"/>
</dbReference>
<accession>A0A401TTA2</accession>
<dbReference type="AlphaFoldDB" id="A0A401TTA2"/>
<dbReference type="EMBL" id="BEZZ01175262">
    <property type="protein sequence ID" value="GCC45869.1"/>
    <property type="molecule type" value="Genomic_DNA"/>
</dbReference>
<dbReference type="Pfam" id="PF05731">
    <property type="entry name" value="TROVE"/>
    <property type="match status" value="1"/>
</dbReference>
<dbReference type="InterPro" id="IPR008858">
    <property type="entry name" value="TROVE_dom"/>
</dbReference>
<dbReference type="Proteomes" id="UP000287033">
    <property type="component" value="Unassembled WGS sequence"/>
</dbReference>
<dbReference type="GO" id="GO:0005697">
    <property type="term" value="C:telomerase holoenzyme complex"/>
    <property type="evidence" value="ECO:0007669"/>
    <property type="project" value="TreeGrafter"/>
</dbReference>
<protein>
    <recommendedName>
        <fullName evidence="2">TROVE domain-containing protein</fullName>
    </recommendedName>
</protein>
<evidence type="ECO:0000313" key="3">
    <source>
        <dbReference type="EMBL" id="GCC45869.1"/>
    </source>
</evidence>
<dbReference type="SUPFAM" id="SSF140864">
    <property type="entry name" value="TROVE domain-like"/>
    <property type="match status" value="1"/>
</dbReference>
<dbReference type="PANTHER" id="PTHR44791:SF1">
    <property type="entry name" value="TELOMERASE PROTEIN COMPONENT 1"/>
    <property type="match status" value="1"/>
</dbReference>
<feature type="region of interest" description="Disordered" evidence="1">
    <location>
        <begin position="1"/>
        <end position="25"/>
    </location>
</feature>
<dbReference type="STRING" id="137246.A0A401TTA2"/>
<feature type="non-terminal residue" evidence="3">
    <location>
        <position position="1"/>
    </location>
</feature>
<comment type="caution">
    <text evidence="3">The sequence shown here is derived from an EMBL/GenBank/DDBJ whole genome shotgun (WGS) entry which is preliminary data.</text>
</comment>
<dbReference type="GO" id="GO:0003720">
    <property type="term" value="F:telomerase activity"/>
    <property type="evidence" value="ECO:0007669"/>
    <property type="project" value="TreeGrafter"/>
</dbReference>
<dbReference type="GO" id="GO:0070034">
    <property type="term" value="F:telomerase RNA binding"/>
    <property type="evidence" value="ECO:0007669"/>
    <property type="project" value="TreeGrafter"/>
</dbReference>